<dbReference type="GO" id="GO:0009251">
    <property type="term" value="P:glucan catabolic process"/>
    <property type="evidence" value="ECO:0007669"/>
    <property type="project" value="TreeGrafter"/>
</dbReference>
<dbReference type="PANTHER" id="PTHR31297">
    <property type="entry name" value="GLUCAN ENDO-1,6-BETA-GLUCOSIDASE B"/>
    <property type="match status" value="1"/>
</dbReference>
<feature type="region of interest" description="Disordered" evidence="5">
    <location>
        <begin position="476"/>
        <end position="520"/>
    </location>
</feature>
<evidence type="ECO:0000256" key="3">
    <source>
        <dbReference type="ARBA" id="ARBA00023295"/>
    </source>
</evidence>
<comment type="caution">
    <text evidence="8">The sequence shown here is derived from an EMBL/GenBank/DDBJ whole genome shotgun (WGS) entry which is preliminary data.</text>
</comment>
<dbReference type="SUPFAM" id="SSF51445">
    <property type="entry name" value="(Trans)glycosidases"/>
    <property type="match status" value="1"/>
</dbReference>
<dbReference type="InterPro" id="IPR001547">
    <property type="entry name" value="Glyco_hydro_5"/>
</dbReference>
<dbReference type="OrthoDB" id="62120at2759"/>
<feature type="chain" id="PRO_5012305033" evidence="6">
    <location>
        <begin position="23"/>
        <end position="544"/>
    </location>
</feature>
<evidence type="ECO:0000256" key="1">
    <source>
        <dbReference type="ARBA" id="ARBA00005641"/>
    </source>
</evidence>
<proteinExistence type="inferred from homology"/>
<accession>A0A1Y1UEY6</accession>
<dbReference type="GO" id="GO:0008422">
    <property type="term" value="F:beta-glucosidase activity"/>
    <property type="evidence" value="ECO:0007669"/>
    <property type="project" value="TreeGrafter"/>
</dbReference>
<dbReference type="STRING" id="4999.A0A1Y1UEY6"/>
<dbReference type="GO" id="GO:0005576">
    <property type="term" value="C:extracellular region"/>
    <property type="evidence" value="ECO:0007669"/>
    <property type="project" value="TreeGrafter"/>
</dbReference>
<evidence type="ECO:0000313" key="9">
    <source>
        <dbReference type="Proteomes" id="UP000193218"/>
    </source>
</evidence>
<dbReference type="Gene3D" id="3.20.20.80">
    <property type="entry name" value="Glycosidases"/>
    <property type="match status" value="1"/>
</dbReference>
<gene>
    <name evidence="8" type="ORF">BD324DRAFT_590843</name>
</gene>
<dbReference type="Pfam" id="PF00150">
    <property type="entry name" value="Cellulase"/>
    <property type="match status" value="1"/>
</dbReference>
<feature type="compositionally biased region" description="Polar residues" evidence="5">
    <location>
        <begin position="480"/>
        <end position="500"/>
    </location>
</feature>
<dbReference type="GeneID" id="33555602"/>
<comment type="similarity">
    <text evidence="1 4">Belongs to the glycosyl hydrolase 5 (cellulase A) family.</text>
</comment>
<dbReference type="AlphaFoldDB" id="A0A1Y1UEY6"/>
<dbReference type="Proteomes" id="UP000193218">
    <property type="component" value="Unassembled WGS sequence"/>
</dbReference>
<protein>
    <submittedName>
        <fullName evidence="8">Glycoside hydrolase superfamily</fullName>
    </submittedName>
</protein>
<sequence>MRSSSLPSLLIAWLCLLRNIAGLSTWYTPPGGPPTGSTVGDKVRGINLGGWFILENWMMPDFVSVPPLDQYDIPDEWTYCSVLGKEECSNRLTQHWSTYIDESDFIMFKEYGLNTVRIPMGYWAWIDILGFEPYINGQTTYLDQALEWAKKYNIDVLMDMHGLPGGQNGQDNQGYKGPIEMPNNSSNTERGLQAIEAMTKHVTDPKFGGVVKAIELVNEPHLTPMYDNGMSWDFYAGFLVQAYQAVRSSETVMQGNHEVMVVVHDAFQPILNWQYFWSEPSLGLNWTNYALDSHYYDAFGDAANKTYQEHLDSLCAYISDVTEAQTHYPVIFGEFSLGVNTYCVDYQSCVGKSIWDYIWQLLPQDDSLFLRQFWELQTNVFETASGWIFWAAKNEYGAPWSWQQSVAQGWIPKDPSEKLYPYDPAATSSCLDIWQPNGSEPTFPDYPVNLTAMKVDLVAATHISVSLNVTASATKEVKGTRSQAGSPTPSASQSIGQSGTKAELVANGEDSGSHSSTGRAGRSIDVGLSVPLGLAIFFGLWSLS</sequence>
<keyword evidence="3 4" id="KW-0326">Glycosidase</keyword>
<evidence type="ECO:0000256" key="6">
    <source>
        <dbReference type="SAM" id="SignalP"/>
    </source>
</evidence>
<dbReference type="PANTHER" id="PTHR31297:SF42">
    <property type="entry name" value="GLYCOSIDE HYDROLASE FAMILY 5 DOMAIN-CONTAINING PROTEIN"/>
    <property type="match status" value="1"/>
</dbReference>
<keyword evidence="2 4" id="KW-0378">Hydrolase</keyword>
<dbReference type="RefSeq" id="XP_021870647.1">
    <property type="nucleotide sequence ID" value="XM_022013794.1"/>
</dbReference>
<dbReference type="InterPro" id="IPR017853">
    <property type="entry name" value="GH"/>
</dbReference>
<feature type="domain" description="Glycoside hydrolase family 5" evidence="7">
    <location>
        <begin position="92"/>
        <end position="348"/>
    </location>
</feature>
<evidence type="ECO:0000313" key="8">
    <source>
        <dbReference type="EMBL" id="ORX36578.1"/>
    </source>
</evidence>
<evidence type="ECO:0000256" key="4">
    <source>
        <dbReference type="RuleBase" id="RU361153"/>
    </source>
</evidence>
<organism evidence="8 9">
    <name type="scientific">Kockovaella imperatae</name>
    <dbReference type="NCBI Taxonomy" id="4999"/>
    <lineage>
        <taxon>Eukaryota</taxon>
        <taxon>Fungi</taxon>
        <taxon>Dikarya</taxon>
        <taxon>Basidiomycota</taxon>
        <taxon>Agaricomycotina</taxon>
        <taxon>Tremellomycetes</taxon>
        <taxon>Tremellales</taxon>
        <taxon>Cuniculitremaceae</taxon>
        <taxon>Kockovaella</taxon>
    </lineage>
</organism>
<keyword evidence="9" id="KW-1185">Reference proteome</keyword>
<dbReference type="InParanoid" id="A0A1Y1UEY6"/>
<reference evidence="8 9" key="1">
    <citation type="submission" date="2017-03" db="EMBL/GenBank/DDBJ databases">
        <title>Widespread Adenine N6-methylation of Active Genes in Fungi.</title>
        <authorList>
            <consortium name="DOE Joint Genome Institute"/>
            <person name="Mondo S.J."/>
            <person name="Dannebaum R.O."/>
            <person name="Kuo R.C."/>
            <person name="Louie K.B."/>
            <person name="Bewick A.J."/>
            <person name="Labutti K."/>
            <person name="Haridas S."/>
            <person name="Kuo A."/>
            <person name="Salamov A."/>
            <person name="Ahrendt S.R."/>
            <person name="Lau R."/>
            <person name="Bowen B.P."/>
            <person name="Lipzen A."/>
            <person name="Sullivan W."/>
            <person name="Andreopoulos W.B."/>
            <person name="Clum A."/>
            <person name="Lindquist E."/>
            <person name="Daum C."/>
            <person name="Northen T.R."/>
            <person name="Ramamoorthy G."/>
            <person name="Schmitz R.J."/>
            <person name="Gryganskyi A."/>
            <person name="Culley D."/>
            <person name="Magnuson J."/>
            <person name="James T.Y."/>
            <person name="O'Malley M.A."/>
            <person name="Stajich J.E."/>
            <person name="Spatafora J.W."/>
            <person name="Visel A."/>
            <person name="Grigoriev I.V."/>
        </authorList>
    </citation>
    <scope>NUCLEOTIDE SEQUENCE [LARGE SCALE GENOMIC DNA]</scope>
    <source>
        <strain evidence="8 9">NRRL Y-17943</strain>
    </source>
</reference>
<keyword evidence="6" id="KW-0732">Signal</keyword>
<dbReference type="InterPro" id="IPR050386">
    <property type="entry name" value="Glycosyl_hydrolase_5"/>
</dbReference>
<name>A0A1Y1UEY6_9TREE</name>
<evidence type="ECO:0000256" key="5">
    <source>
        <dbReference type="SAM" id="MobiDB-lite"/>
    </source>
</evidence>
<evidence type="ECO:0000256" key="2">
    <source>
        <dbReference type="ARBA" id="ARBA00022801"/>
    </source>
</evidence>
<dbReference type="GO" id="GO:0009986">
    <property type="term" value="C:cell surface"/>
    <property type="evidence" value="ECO:0007669"/>
    <property type="project" value="TreeGrafter"/>
</dbReference>
<dbReference type="EMBL" id="NBSH01000007">
    <property type="protein sequence ID" value="ORX36578.1"/>
    <property type="molecule type" value="Genomic_DNA"/>
</dbReference>
<feature type="signal peptide" evidence="6">
    <location>
        <begin position="1"/>
        <end position="22"/>
    </location>
</feature>
<evidence type="ECO:0000259" key="7">
    <source>
        <dbReference type="Pfam" id="PF00150"/>
    </source>
</evidence>